<keyword evidence="2" id="KW-1185">Reference proteome</keyword>
<proteinExistence type="predicted"/>
<comment type="caution">
    <text evidence="1">The sequence shown here is derived from an EMBL/GenBank/DDBJ whole genome shotgun (WGS) entry which is preliminary data.</text>
</comment>
<dbReference type="AlphaFoldDB" id="A0A9P6AV59"/>
<organism evidence="1 2">
    <name type="scientific">Hydnum rufescens UP504</name>
    <dbReference type="NCBI Taxonomy" id="1448309"/>
    <lineage>
        <taxon>Eukaryota</taxon>
        <taxon>Fungi</taxon>
        <taxon>Dikarya</taxon>
        <taxon>Basidiomycota</taxon>
        <taxon>Agaricomycotina</taxon>
        <taxon>Agaricomycetes</taxon>
        <taxon>Cantharellales</taxon>
        <taxon>Hydnaceae</taxon>
        <taxon>Hydnum</taxon>
    </lineage>
</organism>
<dbReference type="OrthoDB" id="199717at2759"/>
<dbReference type="Proteomes" id="UP000886523">
    <property type="component" value="Unassembled WGS sequence"/>
</dbReference>
<gene>
    <name evidence="1" type="ORF">BS47DRAFT_1465754</name>
</gene>
<name>A0A9P6AV59_9AGAM</name>
<reference evidence="1" key="1">
    <citation type="journal article" date="2020" name="Nat. Commun.">
        <title>Large-scale genome sequencing of mycorrhizal fungi provides insights into the early evolution of symbiotic traits.</title>
        <authorList>
            <person name="Miyauchi S."/>
            <person name="Kiss E."/>
            <person name="Kuo A."/>
            <person name="Drula E."/>
            <person name="Kohler A."/>
            <person name="Sanchez-Garcia M."/>
            <person name="Morin E."/>
            <person name="Andreopoulos B."/>
            <person name="Barry K.W."/>
            <person name="Bonito G."/>
            <person name="Buee M."/>
            <person name="Carver A."/>
            <person name="Chen C."/>
            <person name="Cichocki N."/>
            <person name="Clum A."/>
            <person name="Culley D."/>
            <person name="Crous P.W."/>
            <person name="Fauchery L."/>
            <person name="Girlanda M."/>
            <person name="Hayes R.D."/>
            <person name="Keri Z."/>
            <person name="LaButti K."/>
            <person name="Lipzen A."/>
            <person name="Lombard V."/>
            <person name="Magnuson J."/>
            <person name="Maillard F."/>
            <person name="Murat C."/>
            <person name="Nolan M."/>
            <person name="Ohm R.A."/>
            <person name="Pangilinan J."/>
            <person name="Pereira M.F."/>
            <person name="Perotto S."/>
            <person name="Peter M."/>
            <person name="Pfister S."/>
            <person name="Riley R."/>
            <person name="Sitrit Y."/>
            <person name="Stielow J.B."/>
            <person name="Szollosi G."/>
            <person name="Zifcakova L."/>
            <person name="Stursova M."/>
            <person name="Spatafora J.W."/>
            <person name="Tedersoo L."/>
            <person name="Vaario L.M."/>
            <person name="Yamada A."/>
            <person name="Yan M."/>
            <person name="Wang P."/>
            <person name="Xu J."/>
            <person name="Bruns T."/>
            <person name="Baldrian P."/>
            <person name="Vilgalys R."/>
            <person name="Dunand C."/>
            <person name="Henrissat B."/>
            <person name="Grigoriev I.V."/>
            <person name="Hibbett D."/>
            <person name="Nagy L.G."/>
            <person name="Martin F.M."/>
        </authorList>
    </citation>
    <scope>NUCLEOTIDE SEQUENCE</scope>
    <source>
        <strain evidence="1">UP504</strain>
    </source>
</reference>
<evidence type="ECO:0000313" key="2">
    <source>
        <dbReference type="Proteomes" id="UP000886523"/>
    </source>
</evidence>
<sequence>MIFGWVDLLDGTAFGSAVLAKQTTEVEKGLDSERKKNWGYGIEENDLATKVLLDATGTVQKKYRKDLNQLKPDLAALGFVPGTLARVSSSSSVAQRLTSADSINKPGNSRARDSMRMKEISLMHNKVFNKKVVHKGDFTGLYFSIWFDHTYLLDSVPCPPPHTILGPSKGLCT</sequence>
<dbReference type="EMBL" id="MU128988">
    <property type="protein sequence ID" value="KAF9512324.1"/>
    <property type="molecule type" value="Genomic_DNA"/>
</dbReference>
<evidence type="ECO:0000313" key="1">
    <source>
        <dbReference type="EMBL" id="KAF9512324.1"/>
    </source>
</evidence>
<accession>A0A9P6AV59</accession>
<protein>
    <submittedName>
        <fullName evidence="1">Uncharacterized protein</fullName>
    </submittedName>
</protein>